<dbReference type="Proteomes" id="UP001519887">
    <property type="component" value="Unassembled WGS sequence"/>
</dbReference>
<sequence length="109" mass="11843">QAAAADSVKPDFDAVTRSMSAGVKTVFYFCVFFGLLALFPQGLVPLGIKLSGGGDPLWFLALYLPGLWQWPVIALMIGVGLIAFGNAVYIYFSQRRRLSPVDSHTMENG</sequence>
<gene>
    <name evidence="2" type="ORF">K0U00_16225</name>
</gene>
<reference evidence="2 3" key="1">
    <citation type="submission" date="2021-07" db="EMBL/GenBank/DDBJ databases">
        <title>Paenibacillus radiodurans sp. nov., isolated from the southeastern edge of Tengger Desert.</title>
        <authorList>
            <person name="Zhang G."/>
        </authorList>
    </citation>
    <scope>NUCLEOTIDE SEQUENCE [LARGE SCALE GENOMIC DNA]</scope>
    <source>
        <strain evidence="2 3">CCM 7311</strain>
    </source>
</reference>
<organism evidence="2 3">
    <name type="scientific">Paenibacillus sepulcri</name>
    <dbReference type="NCBI Taxonomy" id="359917"/>
    <lineage>
        <taxon>Bacteria</taxon>
        <taxon>Bacillati</taxon>
        <taxon>Bacillota</taxon>
        <taxon>Bacilli</taxon>
        <taxon>Bacillales</taxon>
        <taxon>Paenibacillaceae</taxon>
        <taxon>Paenibacillus</taxon>
    </lineage>
</organism>
<keyword evidence="3" id="KW-1185">Reference proteome</keyword>
<keyword evidence="1" id="KW-1133">Transmembrane helix</keyword>
<evidence type="ECO:0000256" key="1">
    <source>
        <dbReference type="SAM" id="Phobius"/>
    </source>
</evidence>
<protein>
    <submittedName>
        <fullName evidence="2">Uncharacterized protein</fullName>
    </submittedName>
</protein>
<feature type="transmembrane region" description="Helical" evidence="1">
    <location>
        <begin position="68"/>
        <end position="92"/>
    </location>
</feature>
<comment type="caution">
    <text evidence="2">The sequence shown here is derived from an EMBL/GenBank/DDBJ whole genome shotgun (WGS) entry which is preliminary data.</text>
</comment>
<keyword evidence="1" id="KW-0472">Membrane</keyword>
<dbReference type="EMBL" id="JAHZIK010000387">
    <property type="protein sequence ID" value="MBW7455572.1"/>
    <property type="molecule type" value="Genomic_DNA"/>
</dbReference>
<evidence type="ECO:0000313" key="3">
    <source>
        <dbReference type="Proteomes" id="UP001519887"/>
    </source>
</evidence>
<feature type="transmembrane region" description="Helical" evidence="1">
    <location>
        <begin position="26"/>
        <end position="48"/>
    </location>
</feature>
<proteinExistence type="predicted"/>
<evidence type="ECO:0000313" key="2">
    <source>
        <dbReference type="EMBL" id="MBW7455572.1"/>
    </source>
</evidence>
<accession>A0ABS7C3T4</accession>
<keyword evidence="1" id="KW-0812">Transmembrane</keyword>
<name>A0ABS7C3T4_9BACL</name>
<feature type="non-terminal residue" evidence="2">
    <location>
        <position position="1"/>
    </location>
</feature>